<protein>
    <submittedName>
        <fullName evidence="2">Uncharacterized protein</fullName>
    </submittedName>
</protein>
<accession>A0A8H3IAC7</accession>
<evidence type="ECO:0000313" key="2">
    <source>
        <dbReference type="EMBL" id="CAF9911003.1"/>
    </source>
</evidence>
<keyword evidence="3" id="KW-1185">Reference proteome</keyword>
<name>A0A8H3IAC7_9LECA</name>
<proteinExistence type="predicted"/>
<gene>
    <name evidence="2" type="ORF">GOMPHAMPRED_007268</name>
</gene>
<evidence type="ECO:0000256" key="1">
    <source>
        <dbReference type="SAM" id="MobiDB-lite"/>
    </source>
</evidence>
<reference evidence="2" key="1">
    <citation type="submission" date="2021-03" db="EMBL/GenBank/DDBJ databases">
        <authorList>
            <person name="Tagirdzhanova G."/>
        </authorList>
    </citation>
    <scope>NUCLEOTIDE SEQUENCE</scope>
</reference>
<feature type="region of interest" description="Disordered" evidence="1">
    <location>
        <begin position="1"/>
        <end position="36"/>
    </location>
</feature>
<dbReference type="AlphaFoldDB" id="A0A8H3IAC7"/>
<organism evidence="2 3">
    <name type="scientific">Gomphillus americanus</name>
    <dbReference type="NCBI Taxonomy" id="1940652"/>
    <lineage>
        <taxon>Eukaryota</taxon>
        <taxon>Fungi</taxon>
        <taxon>Dikarya</taxon>
        <taxon>Ascomycota</taxon>
        <taxon>Pezizomycotina</taxon>
        <taxon>Lecanoromycetes</taxon>
        <taxon>OSLEUM clade</taxon>
        <taxon>Ostropomycetidae</taxon>
        <taxon>Ostropales</taxon>
        <taxon>Graphidaceae</taxon>
        <taxon>Gomphilloideae</taxon>
        <taxon>Gomphillus</taxon>
    </lineage>
</organism>
<dbReference type="EMBL" id="CAJPDQ010000006">
    <property type="protein sequence ID" value="CAF9911003.1"/>
    <property type="molecule type" value="Genomic_DNA"/>
</dbReference>
<evidence type="ECO:0000313" key="3">
    <source>
        <dbReference type="Proteomes" id="UP000664169"/>
    </source>
</evidence>
<comment type="caution">
    <text evidence="2">The sequence shown here is derived from an EMBL/GenBank/DDBJ whole genome shotgun (WGS) entry which is preliminary data.</text>
</comment>
<dbReference type="Proteomes" id="UP000664169">
    <property type="component" value="Unassembled WGS sequence"/>
</dbReference>
<sequence>MAADPLSNHLDERRLRFGQLDSQRVEPESQQQEHNGYMKPAFAAELGTGSDGTRVFTSLNVPNLCNL</sequence>